<reference evidence="1" key="1">
    <citation type="submission" date="2022-10" db="EMBL/GenBank/DDBJ databases">
        <title>The complete genomes of actinobacterial strains from the NBC collection.</title>
        <authorList>
            <person name="Joergensen T.S."/>
            <person name="Alvarez Arevalo M."/>
            <person name="Sterndorff E.B."/>
            <person name="Faurdal D."/>
            <person name="Vuksanovic O."/>
            <person name="Mourched A.-S."/>
            <person name="Charusanti P."/>
            <person name="Shaw S."/>
            <person name="Blin K."/>
            <person name="Weber T."/>
        </authorList>
    </citation>
    <scope>NUCLEOTIDE SEQUENCE</scope>
    <source>
        <strain evidence="1">NBC 01771</strain>
    </source>
</reference>
<dbReference type="Proteomes" id="UP001348369">
    <property type="component" value="Chromosome"/>
</dbReference>
<protein>
    <submittedName>
        <fullName evidence="1">Non-ribosomal peptide synthase/polyketide synthase</fullName>
    </submittedName>
</protein>
<sequence>MPSVQHVSIVSVFADRLAESPGALAVVCGDVLLTYGELDARAGRLARVLVECGVGVESRVGLLLERSVDVVVAMLAVVRAGGVYVPLHGSYPEERVREVLGRSGAVVVVTDRGLGEVGGVSAVGVDAGPVGDAVLPVRVAAGSLAYVMFTSGSTGVPKGVAVTHGDVVALAADSRWSASGAHGRVLFHSPHSFDAATFEVWVPLLNGGTVDVAEADLSASVVRAAVVRGVSGLFLTKALFDVLAEEDPGCFAGLGEVWTGGEAASGAAMARVLEACPETELVHAYGPTESTTFAVCGPVGGVDTEGTTVPLGGPMDNTSAYVLDDALRPVGVGVSGELYLGGAGLARGYDGRAGLTAERFVADPFGSGERLYRTGDVVRWRSDGRLDFLGRNDGQVKVRGFRIELGEIESVLSRHAAVGRVSVIVREDRPGAKRLVAYLVPSSGELDVPLVREHAAGLLPEYMVPSAFVVLDELPLTVNGKVDRRALPAPDAEVAADYVAPRTDVERLLCQVWAEVLGAERVGVHDDFFARGGDSITGLKVVTRVQKALGCELSTRTVFDHPTVSAMAEAVARAQTPGHVHAPSPATSIAPVPRDRELPLSYGQERLWFLDDFTPGGVEYNTGLALRLTGDLDLAALRAALDGLTARHEALRTTFGGGVQTVHPTLTVPLRAVDLSTENDADRPHALDKVLRTEQSTPFDLVAGPLFRVLTVRLGAEEHVLVLSMHHIVTDGWSMGVVTRELGTLYAAAVRGEDADLEELSVQYPDFAVWQREADDALTQQLGYWRQQLDGLEPLELPTDRPRPAVRTSAGALHTFEVPGELVRRLARSGQRRGASMFMVLTAVTQLLLSRYSGQRDVAVGTVVSGRERADLEGLVGFFVNTLVLRARIDQDRHSFDDLLDHVRTTALDAFAHQEVPFDRVVDALAPERDPSRTPLVQALIVLQNSVDMAGDFAGLTARREPVPRESSRFDLTLEFWESPSGLTAELEFTTDLFDVGTVERLCGHWLVLAERVVAEPSVPLVRHGMLGAAELERLLMGWAGPGVGVGERSVVELVQARIDAAPGAVAVLGGGDVSLTYGELGVRVDRLAGHLASLGVDVESRVGVSLPRSVDLVVAVLAVLRAGGAYVPLDPEYPADRLEFMKADSGVRVVVDEAMVAGPLLGGAGARVALPVPDSVSLSSAAYVIYTSGSTGRPKGVVVPHGAMAGLVRWAVSLGEERFSRTLFSTSLNFDVSVFELFGTLAAGGTVEVVRDVLALTERDSWSGSLVSAVPSAFAGVLGQERDVSADLVVLAGEAFPAGLLEQTRRVMPGAVVANIYGPTEATVYATGWFSDTDPASDGPMVPIGRPVAGKATYVLDGGLSPVPVGVWGELYLGGGLARGYHGRSGLTSERFVADPFRSGGRLYRTGDVVRWRADGVLEYAGRGDDQVKVRGFRIELGEIESVLTSHASVAQSVVVAREDRPGVKRLAAYVVAEADTPLDVDAVREHVASALPEYMVPAAFVVLDALPLNANGKLDRRALPAPEFVAAESAYTAPRTEAERILCGVWAEVLGLSRVGIEDNFFDLGGDSIISLQVVSRARRAGLALSSRDVFLHPTISTLATKAGQVDTGPALLAESGLVTGAVGTTPVREWFFDTHPVAPEHFNMGAGFTLSPGTDLDALRAAVGALLSQHDALRSTFTRTPDGTWTGHITPAVDLDAVFTVHHSGTEWHSVVAAAHAGLDLECGPLFRVLVGVTGPEASIRVVLAAHHLVVDGVSWRILLEDLESAYERIVAGGQPDLGPKGTSVRQWATRLAEHTAAGGFDAQLPYWLATTDGVITRLPVDRPGGDNTVQSERSVSVRLSAEETRALLQSVPAVYRTRPNDVLLSALVRAAGPWAGGSRWAVDIEAHGREEIFADTDLTRTVGWFTSIHPVVLDVPGDEGVADWRGTIRAVKERLRAIPDQGVGYGALRYLPSPEGDLSASLSAPGLRAAPVPELAFNYLGQFGGADDTSGWYRSLVLNPGGEHHPAELRSHVLEVVGAVQDGVLAFTWSYSANLHDRATVWSLAERFTAELRSLIEHCAEPDSSGCSPSDFPLVRLTQAEIDLIAGDGRDIEDIYPLTPLQSGMLFHSLNAPGSAAYLEQFTFVMDGVADLDALARAWQRVVDASDALRVSIAWEGLSEPVQIVHRRAEIPVTRVDWTGRPEAERPELLAVLVAEDRAAAGLDPGSAPLTRVTLATLPGERVQVLWSFHHMLLDGWSSAAVLSDVAAEYAAECASLVSEAGPRPADRPARGAFREHLRWLADCDQAAGRAFWRDRLAGFEEPSALPFDRAPDSAHRARSTDRVTLRLPAATAHAVVDFARRSRVTVGTMVHGAWALTLSQYAGSSDVVFGSTVSGRPADQPGAESTVGLFINTLPVRIDTTPAEPVARWLRRIGDEQAEARQYEYVALHEISTDVPSGAALFDSLVVVENYPVDPDAAARHGIVLSGLDAVESTNYPLTLTARAGGGTGEQFVLTFGYDPELFDADTVRRLAESCARALEELAEDGERIVGMLTLLGGDERARVLGEWSGARDHEAIPIVRPASVTDAFRERVAASPDAAAVKCGDTTLSYRQLGRRADRLAHALLKRGVGAGSRVGLLLERSPEVVVAMLAVLKAGGAYVPLHAAHPARRMREVLERSGAELLLIDGTVRAPEGVAVLDMADVEADAGTAAEAASAPASVSVPSQAPAYVMFTSGSTGTPKGVVVTHGGVVALAADRRFGSETHRQVLFHSPHSFDAATYEVWGPLLNGGCVVVADEELTAQAVRRAAAHGVTAVFVTTALFGALADEDPGCFAGLREVWTGGEAASAPAMARMRAHCPDTELMHVYGPTETTTFALCGPVAAGDTSGGPVPLGGPMDSTLAYVLDGALRPVGVGVPGELYLGGSGLARGYDGRAALTAERFVADPFAAGARLYRTGDIVRRRDDGRVEFLGRNDGQVKIRGFRIELGEIEALLTRGQDIAAVAVVAREDRPGTKRLVAYLVPAGGAVLDITSVREQLTATLPAYMVPSAFVELEALPLTVNGKVDRRALPAPGHGSDDEEPYVAPRPGAEELLAGIWGEVLGTEQVGAHDDFFALGGDSIAALKVVSRVRAALGSGLSPRALFDHPTVARLAAAAGVGEDESVAADPAGIGIAPAPRDGRPLPLSYAQERLWFLDEFTPGGAEYNVVTTLRLTGTLDLSALQAAVSGLVARHEALRTTFDSADGRGVQKVHPALDVTVRIAEAHGETERDGLLRAEAAEPFDLRTGPLLRVLLVPEETPASSSSSSYLLMLTLHHIITDGWSMGVITRELSELYAAALRGGEAELPTLPVQYPDYAVWQRERLTGDALDTHLEYWREDLRELPVLELPTDRPRPAVRSGRGALHTFRVPEELTAALTEAAGRRGATLSMALTAVTQLLLARYSGQDDLAVATAVSGRERTELEGLVGFFVNTLILRSRIEATADFAALLAQVRETTLAAFAHQDVPFSRLVEELDPERDPSRTPLVQAAVTLQNAPRETFALPGLRVEETLPPVETAQFDLNIEFEPAPGRGLFAVVSYGTDLFDAGTVGRMAGHWLGLAGALVAGGSGRVLGEVSMLGVVEREWVVGAGRGVVRGLSGGSVVEGFAARVAESPGALAVVCGDVLLTYGELDARAGRLARVLVECGVGVESRVGLLLERSVDVVVAMLAVVRAGGVYVPLHGSYPEERVREVLGRSGAVVVVTDRGLGEVGGVSAVGVDAGPVGDAVLPVRVAEGSLAYVMFTSGSTGVPKGVAVTHGDIVALAADSRWSSGAHERVLFHSPHSFDAATYEVWVPLLNGGTVDVAEADLSVSVVRAAVARGVSGVFLTKALFDVLAEEDPACFAGLGEVWTGGEAASGAAMARVLEACPEIELVHVYGPTESTTFAVCGPVEAEDVSASAVPLGGPMDNTSAYVLDGSLQPTGIGVPGELYLGGAGLARGYDGRAGLTAERFVADPFGSGGRLYRTGDVVRWQSDGRLDFLGRNDGQVKVRGFRIELGEIESVLSRHPAVGRVSVIVREDRPGAKRLVAYLVPSSGELDVPLVREHAAGLLPEYMVPSAFVVLDALPLTTNGKVDQRALPAPDLAMEGEYVAPRTEAERVLCEVWADVLGRERVGVHDNFFSLGGDSISSLQVVSRARRAGLDLTSRDVFLRQNIADLAASAVTIEPRNVVLAPQEAVSGPVGPTPIREWFFAHHPAAPHHFAMSMAFELAVGTDPAHLRSAVAALLAQHDALRSTFIRTERAAHTSGWAGCIAPATDVDAVFTVHDLTSAADAEKAWREQVLAAQSGMDLSSGPLFRVLVGDRGPERPGWLFIAAHHLLVDGVSWRILLEDLTRAYAQAAAGRPVRLGEKSASVQQWSRRLAGHVAAGGFDDQVGYWRTVTDAGATELPVDLPGGGNTMAAQATVDVTLDTEETAALLHRVPDVYRTRTDDVLLAALARTLRTWTGRERTAVAVEGHGREELFGDLDLTRTVGWFTSIHPVALALPDSDDQASALMSVKEQLRAVPDRGLGYGALRHLAADSASGRALADAAEPRISFNYHGRFEGSADTTGPLRATLPAFGQDHHPAEERAHLIDVIGVVAGGRLTFTWTYSTELHHPATIERLAKDFASEISGFVRHCAQPDAGGRTSSDFPLARLDQGTVDALVGVGQAVRESAVEDIYPLTPMQSGMLLHTLTEPGVYLDQVSFLLEGAGDPGLLATAWQRLVDATPALRTQVVWDGVPEPLQVVRRHAAVDIRQLDWTDANPDEQPVLLRELMDEEHAAGIDLTVAPLMRLVLIRAREGAVRVVWTFHHVVLDGWSTTQIFEDVFAQYRALASGAGGAAPLATRPPFRDYVEWLGRQDTAAAREYWRGALAGFRSPTPLPVDRRPAPGHRSHAAERVRIELSTEDAGALTEMAGRHRLTLNSVVQGAWALLLSRYSGESDVCFGATVSGRPADLPGMESTVGNFLNTLPVRTRIPETESLLDWLGRLQTEQAEARSFEHLALREVRDCAELPRGTELFESIVVFENYPGNEEAAAAHGLRVTDVHAVDTAGYPLDLTAYADRDKLALVLAYDPALFDHDRVAHMAEHLAVLLRGMPGGAHRPPADLPLLSDRGRDRLLGGQGDGDGEGWSGRRIPYEDDSCLHELIAAQARRTPDAEAVVFGASTLTYAELDSRANRLAQHLVTRGVGPETVTAICLERGPDMVVALLGVLKAGGAYVPLDPAHPAERLAYVLTDSAARLVITQRSLADRLPAGPAPLLPLDERWDLIARLPDRTPESGVTPRDLAYVIYTSGSTGRPKGVMVEHRSISHGAASWNAAYGFTGRGEIEGPGVGVPGASEPEAGGAASDKPVSDGPVRQLNVASMSFDVFVSDLVHSLCHGGALVIAPPEAIADPAQLLTLIRTARVTHLDTVPALATALADEAARYGKGLPPLRVLAAGADLWRTDDCRRLLEQAAEGTTVLNTYGVTEATVESSLYPAVRGTLPDTAGVPIGRPNPGIRMYLLDSALRPVPVGVTGDLYLGGPSVARGYLNRPELTALRFVADPFGTDPAERLYRTGDRARYLPGGDIEFAGRADEQLKIRGFRIEPGEIESALRQHPSVARAVVAARQDGGGAARLVGYTVVRDGHTFAPGELRAHLKRLLPGYMVPSVFMELASLPLNANGKVDRRALPAPDAAAQADTAYIAPRTPGEEVLAGIWQEVLGVERIGAEDDFFELGGNSIQILQINSRIRAAFGVGFSVRAFYDSPTVAGLAVAVEERILQELEDSMQRDQPEQEEH</sequence>
<keyword evidence="2" id="KW-1185">Reference proteome</keyword>
<proteinExistence type="predicted"/>
<evidence type="ECO:0000313" key="1">
    <source>
        <dbReference type="EMBL" id="WSC01457.1"/>
    </source>
</evidence>
<organism evidence="1 2">
    <name type="scientific">Streptomyces scopuliridis</name>
    <dbReference type="NCBI Taxonomy" id="452529"/>
    <lineage>
        <taxon>Bacteria</taxon>
        <taxon>Bacillati</taxon>
        <taxon>Actinomycetota</taxon>
        <taxon>Actinomycetes</taxon>
        <taxon>Kitasatosporales</taxon>
        <taxon>Streptomycetaceae</taxon>
        <taxon>Streptomyces</taxon>
    </lineage>
</organism>
<accession>A0ACD4ZTV7</accession>
<gene>
    <name evidence="1" type="ORF">OG835_33610</name>
</gene>
<dbReference type="EMBL" id="CP109109">
    <property type="protein sequence ID" value="WSC01457.1"/>
    <property type="molecule type" value="Genomic_DNA"/>
</dbReference>
<name>A0ACD4ZTV7_9ACTN</name>
<evidence type="ECO:0000313" key="2">
    <source>
        <dbReference type="Proteomes" id="UP001348369"/>
    </source>
</evidence>